<dbReference type="EMBL" id="MAUJ01000001">
    <property type="protein sequence ID" value="OCQ23764.1"/>
    <property type="molecule type" value="Genomic_DNA"/>
</dbReference>
<proteinExistence type="predicted"/>
<evidence type="ECO:0000313" key="2">
    <source>
        <dbReference type="Proteomes" id="UP000093366"/>
    </source>
</evidence>
<accession>A0A1C0TWZ9</accession>
<dbReference type="RefSeq" id="WP_065789777.1">
    <property type="nucleotide sequence ID" value="NZ_MAUJ01000001.1"/>
</dbReference>
<dbReference type="OrthoDB" id="9914908at2"/>
<evidence type="ECO:0000313" key="1">
    <source>
        <dbReference type="EMBL" id="OCQ23764.1"/>
    </source>
</evidence>
<name>A0A1C0TWZ9_9GAMM</name>
<dbReference type="AlphaFoldDB" id="A0A1C0TWZ9"/>
<organism evidence="1 2">
    <name type="scientific">Pseudoalteromonas luteoviolacea</name>
    <dbReference type="NCBI Taxonomy" id="43657"/>
    <lineage>
        <taxon>Bacteria</taxon>
        <taxon>Pseudomonadati</taxon>
        <taxon>Pseudomonadota</taxon>
        <taxon>Gammaproteobacteria</taxon>
        <taxon>Alteromonadales</taxon>
        <taxon>Pseudoalteromonadaceae</taxon>
        <taxon>Pseudoalteromonas</taxon>
    </lineage>
</organism>
<protein>
    <submittedName>
        <fullName evidence="1">Uncharacterized protein</fullName>
    </submittedName>
</protein>
<dbReference type="Proteomes" id="UP000093366">
    <property type="component" value="Unassembled WGS sequence"/>
</dbReference>
<gene>
    <name evidence="1" type="ORF">A7985_07440</name>
</gene>
<comment type="caution">
    <text evidence="1">The sequence shown here is derived from an EMBL/GenBank/DDBJ whole genome shotgun (WGS) entry which is preliminary data.</text>
</comment>
<sequence>MRKEYISKILGDSPNVVEIDNGSAIIVTIKTDDIDVYVTVPYDVNEVFWEAKNKEGTVLVKDSHDFYVDTEHEDIKECLLDIHDVMKAPKFRICNGGKTIEAYGYHWYYLFGEFCS</sequence>
<reference evidence="2" key="1">
    <citation type="submission" date="2016-07" db="EMBL/GenBank/DDBJ databases">
        <authorList>
            <person name="Florea S."/>
            <person name="Webb J.S."/>
            <person name="Jaromczyk J."/>
            <person name="Schardl C.L."/>
        </authorList>
    </citation>
    <scope>NUCLEOTIDE SEQUENCE [LARGE SCALE GENOMIC DNA]</scope>
    <source>
        <strain evidence="2">IPB1</strain>
    </source>
</reference>